<name>A0A8S5UFY9_9CAUD</name>
<sequence>MDFKTAALKDMETFHNTAEFAVVKDIRYDGETYTVPVILDHETAMERKQLNGDNGEGINKIEAVAYIALADLGFVPTRGNTIDIDDNGRYRMFNINSAECEDGEIVLELGAYDE</sequence>
<accession>A0A8S5UFY9</accession>
<evidence type="ECO:0000313" key="1">
    <source>
        <dbReference type="EMBL" id="DAF93322.1"/>
    </source>
</evidence>
<protein>
    <submittedName>
        <fullName evidence="1">Uncharacterized protein</fullName>
    </submittedName>
</protein>
<proteinExistence type="predicted"/>
<organism evidence="1">
    <name type="scientific">Caudovirales sp. ctvQY7</name>
    <dbReference type="NCBI Taxonomy" id="2825774"/>
    <lineage>
        <taxon>Viruses</taxon>
        <taxon>Duplodnaviria</taxon>
        <taxon>Heunggongvirae</taxon>
        <taxon>Uroviricota</taxon>
        <taxon>Caudoviricetes</taxon>
    </lineage>
</organism>
<dbReference type="EMBL" id="BK016082">
    <property type="protein sequence ID" value="DAF93322.1"/>
    <property type="molecule type" value="Genomic_DNA"/>
</dbReference>
<reference evidence="1" key="1">
    <citation type="journal article" date="2021" name="Proc. Natl. Acad. Sci. U.S.A.">
        <title>A Catalog of Tens of Thousands of Viruses from Human Metagenomes Reveals Hidden Associations with Chronic Diseases.</title>
        <authorList>
            <person name="Tisza M.J."/>
            <person name="Buck C.B."/>
        </authorList>
    </citation>
    <scope>NUCLEOTIDE SEQUENCE</scope>
    <source>
        <strain evidence="1">CtvQY7</strain>
    </source>
</reference>